<dbReference type="Gene3D" id="3.10.450.50">
    <property type="match status" value="1"/>
</dbReference>
<dbReference type="AlphaFoldDB" id="A0A6I8LYQ7"/>
<dbReference type="Proteomes" id="UP000399805">
    <property type="component" value="Unassembled WGS sequence"/>
</dbReference>
<dbReference type="EMBL" id="CABVGP010000002">
    <property type="protein sequence ID" value="VVJ20526.1"/>
    <property type="molecule type" value="Genomic_DNA"/>
</dbReference>
<accession>A0A6I8LYQ7</accession>
<reference evidence="2 3" key="1">
    <citation type="submission" date="2019-09" db="EMBL/GenBank/DDBJ databases">
        <authorList>
            <person name="Leyn A S."/>
        </authorList>
    </citation>
    <scope>NUCLEOTIDE SEQUENCE [LARGE SCALE GENOMIC DNA]</scope>
    <source>
        <strain evidence="2">AA231_1</strain>
    </source>
</reference>
<evidence type="ECO:0000259" key="1">
    <source>
        <dbReference type="Pfam" id="PF13577"/>
    </source>
</evidence>
<name>A0A6I8LYQ7_9PSEU</name>
<proteinExistence type="predicted"/>
<keyword evidence="3" id="KW-1185">Reference proteome</keyword>
<protein>
    <recommendedName>
        <fullName evidence="1">SnoaL-like domain-containing protein</fullName>
    </recommendedName>
</protein>
<organism evidence="2 3">
    <name type="scientific">Amycolatopsis camponoti</name>
    <dbReference type="NCBI Taxonomy" id="2606593"/>
    <lineage>
        <taxon>Bacteria</taxon>
        <taxon>Bacillati</taxon>
        <taxon>Actinomycetota</taxon>
        <taxon>Actinomycetes</taxon>
        <taxon>Pseudonocardiales</taxon>
        <taxon>Pseudonocardiaceae</taxon>
        <taxon>Amycolatopsis</taxon>
    </lineage>
</organism>
<feature type="domain" description="SnoaL-like" evidence="1">
    <location>
        <begin position="42"/>
        <end position="90"/>
    </location>
</feature>
<dbReference type="InterPro" id="IPR037401">
    <property type="entry name" value="SnoaL-like"/>
</dbReference>
<evidence type="ECO:0000313" key="3">
    <source>
        <dbReference type="Proteomes" id="UP000399805"/>
    </source>
</evidence>
<dbReference type="SUPFAM" id="SSF54427">
    <property type="entry name" value="NTF2-like"/>
    <property type="match status" value="1"/>
</dbReference>
<dbReference type="Pfam" id="PF13577">
    <property type="entry name" value="SnoaL_4"/>
    <property type="match status" value="1"/>
</dbReference>
<gene>
    <name evidence="2" type="ORF">AA23TX_05547</name>
</gene>
<sequence>MDDYPRAREPLQRDVRRHVLGPRRPVLVHDHRVAQRPRDFGTVSGDTASGRACFTVLQAAPGLPLQTIAAGRYADRFTHAADGWRFTERRVTADLVGDVGRHLRLRP</sequence>
<dbReference type="InterPro" id="IPR032710">
    <property type="entry name" value="NTF2-like_dom_sf"/>
</dbReference>
<evidence type="ECO:0000313" key="2">
    <source>
        <dbReference type="EMBL" id="VVJ20526.1"/>
    </source>
</evidence>